<comment type="caution">
    <text evidence="4">The sequence shown here is derived from an EMBL/GenBank/DDBJ whole genome shotgun (WGS) entry which is preliminary data.</text>
</comment>
<evidence type="ECO:0000256" key="1">
    <source>
        <dbReference type="ARBA" id="ARBA00005582"/>
    </source>
</evidence>
<evidence type="ECO:0000313" key="5">
    <source>
        <dbReference type="Proteomes" id="UP000216024"/>
    </source>
</evidence>
<accession>A0A267MI36</accession>
<dbReference type="PANTHER" id="PTHR43736">
    <property type="entry name" value="ADP-RIBOSE PYROPHOSPHATASE"/>
    <property type="match status" value="1"/>
</dbReference>
<dbReference type="SUPFAM" id="SSF55811">
    <property type="entry name" value="Nudix"/>
    <property type="match status" value="1"/>
</dbReference>
<reference evidence="4 5" key="1">
    <citation type="submission" date="2017-06" db="EMBL/GenBank/DDBJ databases">
        <title>Draft genome sequence of anaerobic fermentative bacterium Anaeromicrobium sediminis DY2726D isolated from West Pacific Ocean sediments.</title>
        <authorList>
            <person name="Zeng X."/>
        </authorList>
    </citation>
    <scope>NUCLEOTIDE SEQUENCE [LARGE SCALE GENOMIC DNA]</scope>
    <source>
        <strain evidence="4 5">DY2726D</strain>
    </source>
</reference>
<dbReference type="PANTHER" id="PTHR43736:SF1">
    <property type="entry name" value="DIHYDRONEOPTERIN TRIPHOSPHATE DIPHOSPHATASE"/>
    <property type="match status" value="1"/>
</dbReference>
<dbReference type="PROSITE" id="PS51462">
    <property type="entry name" value="NUDIX"/>
    <property type="match status" value="1"/>
</dbReference>
<evidence type="ECO:0000256" key="2">
    <source>
        <dbReference type="ARBA" id="ARBA00022801"/>
    </source>
</evidence>
<keyword evidence="2" id="KW-0378">Hydrolase</keyword>
<dbReference type="Pfam" id="PF00293">
    <property type="entry name" value="NUDIX"/>
    <property type="match status" value="1"/>
</dbReference>
<dbReference type="GO" id="GO:0016787">
    <property type="term" value="F:hydrolase activity"/>
    <property type="evidence" value="ECO:0007669"/>
    <property type="project" value="UniProtKB-KW"/>
</dbReference>
<dbReference type="Gene3D" id="3.90.79.10">
    <property type="entry name" value="Nucleoside Triphosphate Pyrophosphohydrolase"/>
    <property type="match status" value="1"/>
</dbReference>
<organism evidence="4 5">
    <name type="scientific">Anaeromicrobium sediminis</name>
    <dbReference type="NCBI Taxonomy" id="1478221"/>
    <lineage>
        <taxon>Bacteria</taxon>
        <taxon>Bacillati</taxon>
        <taxon>Bacillota</taxon>
        <taxon>Clostridia</taxon>
        <taxon>Peptostreptococcales</taxon>
        <taxon>Thermotaleaceae</taxon>
        <taxon>Anaeromicrobium</taxon>
    </lineage>
</organism>
<dbReference type="InterPro" id="IPR020084">
    <property type="entry name" value="NUDIX_hydrolase_CS"/>
</dbReference>
<dbReference type="InterPro" id="IPR000086">
    <property type="entry name" value="NUDIX_hydrolase_dom"/>
</dbReference>
<gene>
    <name evidence="4" type="ORF">CCE28_11320</name>
</gene>
<name>A0A267MI36_9FIRM</name>
<dbReference type="EMBL" id="NIBG01000009">
    <property type="protein sequence ID" value="PAB59241.1"/>
    <property type="molecule type" value="Genomic_DNA"/>
</dbReference>
<comment type="similarity">
    <text evidence="1">Belongs to the Nudix hydrolase family.</text>
</comment>
<dbReference type="CDD" id="cd02883">
    <property type="entry name" value="NUDIX_Hydrolase"/>
    <property type="match status" value="1"/>
</dbReference>
<protein>
    <submittedName>
        <fullName evidence="4">DNA mismatch repair protein MutT</fullName>
    </submittedName>
</protein>
<feature type="domain" description="Nudix hydrolase" evidence="3">
    <location>
        <begin position="1"/>
        <end position="149"/>
    </location>
</feature>
<sequence>MPAAGAIIEKVADGVSHILVQERFNPKIPEEYGLIEIPAGRIRAFENIFDALRREVKEETGLTLTHIQGEDEATSYECNGYNIVNYTPFSVTQNTKGNYPIIVQVFICKAEGEPLKETDESRNARWIPIRELHQFLENEDYAFFPMNIITLKKYLKLKKDQGVLL</sequence>
<evidence type="ECO:0000313" key="4">
    <source>
        <dbReference type="EMBL" id="PAB59241.1"/>
    </source>
</evidence>
<evidence type="ECO:0000259" key="3">
    <source>
        <dbReference type="PROSITE" id="PS51462"/>
    </source>
</evidence>
<proteinExistence type="inferred from homology"/>
<keyword evidence="5" id="KW-1185">Reference proteome</keyword>
<dbReference type="AlphaFoldDB" id="A0A267MI36"/>
<dbReference type="InterPro" id="IPR015797">
    <property type="entry name" value="NUDIX_hydrolase-like_dom_sf"/>
</dbReference>
<dbReference type="PROSITE" id="PS00893">
    <property type="entry name" value="NUDIX_BOX"/>
    <property type="match status" value="1"/>
</dbReference>
<dbReference type="Proteomes" id="UP000216024">
    <property type="component" value="Unassembled WGS sequence"/>
</dbReference>
<dbReference type="OrthoDB" id="9786032at2"/>